<comment type="similarity">
    <text evidence="2">Belongs to the cytochrome P450 family.</text>
</comment>
<evidence type="ECO:0000256" key="4">
    <source>
        <dbReference type="ARBA" id="ARBA00022723"/>
    </source>
</evidence>
<dbReference type="Proteomes" id="UP000242084">
    <property type="component" value="Chromosome 1"/>
</dbReference>
<dbReference type="AlphaFoldDB" id="A0A239ZJY3"/>
<sequence>MGKQIPKERGLDSTFKVLKEGYKYVPNRLEKHNSNIFELRALGGRRTVVFSGKEAAEVFYNNDLIERQGTLPKRVVNTLFGKGAIHTTGGKKHIDRKALFMSLMTEENLDYLRELTRSFWFTNIERMERMDEVNVYKESIILLTKVGFRWAGVIASPEEIERCAEDMDTMIDSFKNIGTAFKGYKEAKQARDRVETFLENQIIAVREGKLTPPQGTALYEFSHWEDFEGNPMDSRLCAIDLMNVVRPLVAINRFVSFGVKALHDYPGEAEKVFNNENDYAYKFVQEVRRFYPFVPFLPGRAAVDIEFEDYTIEKGTFLVLDIYGTLHKEGLWENPERFYPNRFSDWDGSPFDLIPQGGGDYNTNHRCAGEWMTIIIMEESMKFFAKDISYDVKKDQDQSVNLNKLPGRVASGMIIENVNALVNRNVESV</sequence>
<dbReference type="OrthoDB" id="9764248at2"/>
<evidence type="ECO:0000256" key="7">
    <source>
        <dbReference type="ARBA" id="ARBA00023033"/>
    </source>
</evidence>
<accession>A0A239ZJY3</accession>
<dbReference type="SUPFAM" id="SSF48264">
    <property type="entry name" value="Cytochrome P450"/>
    <property type="match status" value="1"/>
</dbReference>
<dbReference type="GO" id="GO:0016705">
    <property type="term" value="F:oxidoreductase activity, acting on paired donors, with incorporation or reduction of molecular oxygen"/>
    <property type="evidence" value="ECO:0007669"/>
    <property type="project" value="InterPro"/>
</dbReference>
<dbReference type="PRINTS" id="PR00463">
    <property type="entry name" value="EP450I"/>
</dbReference>
<reference evidence="9 10" key="1">
    <citation type="submission" date="2017-06" db="EMBL/GenBank/DDBJ databases">
        <authorList>
            <consortium name="Pathogen Informatics"/>
        </authorList>
    </citation>
    <scope>NUCLEOTIDE SEQUENCE [LARGE SCALE GENOMIC DNA]</scope>
    <source>
        <strain evidence="9 10">NCTC13839</strain>
    </source>
</reference>
<evidence type="ECO:0000256" key="2">
    <source>
        <dbReference type="ARBA" id="ARBA00010617"/>
    </source>
</evidence>
<keyword evidence="3 8" id="KW-0349">Heme</keyword>
<evidence type="ECO:0000256" key="8">
    <source>
        <dbReference type="PIRSR" id="PIRSR602401-1"/>
    </source>
</evidence>
<dbReference type="Gene3D" id="1.10.630.10">
    <property type="entry name" value="Cytochrome P450"/>
    <property type="match status" value="1"/>
</dbReference>
<keyword evidence="9" id="KW-0575">Peroxidase</keyword>
<evidence type="ECO:0000256" key="6">
    <source>
        <dbReference type="ARBA" id="ARBA00023004"/>
    </source>
</evidence>
<dbReference type="EC" id="1.11.2.4" evidence="9"/>
<dbReference type="Pfam" id="PF00067">
    <property type="entry name" value="p450"/>
    <property type="match status" value="1"/>
</dbReference>
<evidence type="ECO:0000256" key="3">
    <source>
        <dbReference type="ARBA" id="ARBA00022617"/>
    </source>
</evidence>
<gene>
    <name evidence="9" type="primary">cypC</name>
    <name evidence="9" type="ORF">SAMEA4384403_01599</name>
</gene>
<dbReference type="InterPro" id="IPR002401">
    <property type="entry name" value="Cyt_P450_E_grp-I"/>
</dbReference>
<keyword evidence="5 9" id="KW-0560">Oxidoreductase</keyword>
<dbReference type="PANTHER" id="PTHR24286:SF24">
    <property type="entry name" value="LANOSTEROL 14-ALPHA DEMETHYLASE"/>
    <property type="match status" value="1"/>
</dbReference>
<comment type="cofactor">
    <cofactor evidence="1 8">
        <name>heme</name>
        <dbReference type="ChEBI" id="CHEBI:30413"/>
    </cofactor>
</comment>
<dbReference type="GO" id="GO:0020037">
    <property type="term" value="F:heme binding"/>
    <property type="evidence" value="ECO:0007669"/>
    <property type="project" value="InterPro"/>
</dbReference>
<keyword evidence="10" id="KW-1185">Reference proteome</keyword>
<dbReference type="GO" id="GO:0005506">
    <property type="term" value="F:iron ion binding"/>
    <property type="evidence" value="ECO:0007669"/>
    <property type="project" value="InterPro"/>
</dbReference>
<dbReference type="CDD" id="cd11067">
    <property type="entry name" value="CYP152"/>
    <property type="match status" value="1"/>
</dbReference>
<dbReference type="KEGG" id="sste:SAMEA4384403_1599"/>
<keyword evidence="4 8" id="KW-0479">Metal-binding</keyword>
<evidence type="ECO:0000313" key="9">
    <source>
        <dbReference type="EMBL" id="SNV71024.1"/>
    </source>
</evidence>
<proteinExistence type="inferred from homology"/>
<dbReference type="GO" id="GO:0016125">
    <property type="term" value="P:sterol metabolic process"/>
    <property type="evidence" value="ECO:0007669"/>
    <property type="project" value="TreeGrafter"/>
</dbReference>
<dbReference type="EMBL" id="LT906462">
    <property type="protein sequence ID" value="SNV71024.1"/>
    <property type="molecule type" value="Genomic_DNA"/>
</dbReference>
<dbReference type="RefSeq" id="WP_095088420.1">
    <property type="nucleotide sequence ID" value="NZ_BMDM01000004.1"/>
</dbReference>
<dbReference type="PANTHER" id="PTHR24286">
    <property type="entry name" value="CYTOCHROME P450 26"/>
    <property type="match status" value="1"/>
</dbReference>
<dbReference type="GO" id="GO:0004497">
    <property type="term" value="F:monooxygenase activity"/>
    <property type="evidence" value="ECO:0007669"/>
    <property type="project" value="UniProtKB-KW"/>
</dbReference>
<evidence type="ECO:0000256" key="5">
    <source>
        <dbReference type="ARBA" id="ARBA00023002"/>
    </source>
</evidence>
<keyword evidence="7" id="KW-0503">Monooxygenase</keyword>
<dbReference type="InterPro" id="IPR001128">
    <property type="entry name" value="Cyt_P450"/>
</dbReference>
<dbReference type="InterPro" id="IPR036396">
    <property type="entry name" value="Cyt_P450_sf"/>
</dbReference>
<dbReference type="GO" id="GO:0004601">
    <property type="term" value="F:peroxidase activity"/>
    <property type="evidence" value="ECO:0007669"/>
    <property type="project" value="UniProtKB-KW"/>
</dbReference>
<evidence type="ECO:0000313" key="10">
    <source>
        <dbReference type="Proteomes" id="UP000242084"/>
    </source>
</evidence>
<keyword evidence="6 8" id="KW-0408">Iron</keyword>
<feature type="binding site" description="axial binding residue" evidence="8">
    <location>
        <position position="367"/>
    </location>
    <ligand>
        <name>heme</name>
        <dbReference type="ChEBI" id="CHEBI:30413"/>
    </ligand>
    <ligandPart>
        <name>Fe</name>
        <dbReference type="ChEBI" id="CHEBI:18248"/>
    </ligandPart>
</feature>
<name>A0A239ZJY3_9STAP</name>
<protein>
    <submittedName>
        <fullName evidence="9">Fatty acid beta-hydroxylase</fullName>
        <ecNumber evidence="9">1.11.2.4</ecNumber>
        <ecNumber evidence="9">1.14.-.-</ecNumber>
    </submittedName>
</protein>
<organism evidence="9 10">
    <name type="scientific">Mammaliicoccus stepanovicii</name>
    <dbReference type="NCBI Taxonomy" id="643214"/>
    <lineage>
        <taxon>Bacteria</taxon>
        <taxon>Bacillati</taxon>
        <taxon>Bacillota</taxon>
        <taxon>Bacilli</taxon>
        <taxon>Bacillales</taxon>
        <taxon>Staphylococcaceae</taxon>
        <taxon>Mammaliicoccus</taxon>
    </lineage>
</organism>
<dbReference type="EC" id="1.14.-.-" evidence="9"/>
<evidence type="ECO:0000256" key="1">
    <source>
        <dbReference type="ARBA" id="ARBA00001971"/>
    </source>
</evidence>